<dbReference type="NCBIfam" id="TIGR01374">
    <property type="entry name" value="soxD"/>
    <property type="match status" value="1"/>
</dbReference>
<dbReference type="Proteomes" id="UP000586722">
    <property type="component" value="Unassembled WGS sequence"/>
</dbReference>
<keyword evidence="2" id="KW-1185">Reference proteome</keyword>
<dbReference type="GO" id="GO:0008115">
    <property type="term" value="F:sarcosine oxidase activity"/>
    <property type="evidence" value="ECO:0007669"/>
    <property type="project" value="InterPro"/>
</dbReference>
<reference evidence="2" key="1">
    <citation type="submission" date="2020-01" db="EMBL/GenBank/DDBJ databases">
        <authorList>
            <person name="Fang Y."/>
            <person name="Sun R."/>
            <person name="Nie L."/>
            <person name="He J."/>
            <person name="Hao L."/>
            <person name="Wang L."/>
            <person name="Su S."/>
            <person name="Lv E."/>
            <person name="Zhang Z."/>
            <person name="Xie R."/>
            <person name="Liu H."/>
        </authorList>
    </citation>
    <scope>NUCLEOTIDE SEQUENCE [LARGE SCALE GENOMIC DNA]</scope>
    <source>
        <strain evidence="2">XCT-53</strain>
    </source>
</reference>
<organism evidence="1 2">
    <name type="scientific">Pannonibacter tanglangensis</name>
    <dbReference type="NCBI Taxonomy" id="2750084"/>
    <lineage>
        <taxon>Bacteria</taxon>
        <taxon>Pseudomonadati</taxon>
        <taxon>Pseudomonadota</taxon>
        <taxon>Alphaproteobacteria</taxon>
        <taxon>Hyphomicrobiales</taxon>
        <taxon>Stappiaceae</taxon>
        <taxon>Pannonibacter</taxon>
    </lineage>
</organism>
<dbReference type="Pfam" id="PF04267">
    <property type="entry name" value="SoxD"/>
    <property type="match status" value="1"/>
</dbReference>
<accession>A0A7X5F446</accession>
<protein>
    <submittedName>
        <fullName evidence="1">Sarcosine oxidase subunit delta family protein</fullName>
    </submittedName>
</protein>
<dbReference type="EMBL" id="JAABLQ010000001">
    <property type="protein sequence ID" value="NBN78129.1"/>
    <property type="molecule type" value="Genomic_DNA"/>
</dbReference>
<dbReference type="Gene3D" id="3.30.2270.10">
    <property type="entry name" value="Folate-binding superfamily"/>
    <property type="match status" value="1"/>
</dbReference>
<gene>
    <name evidence="1" type="ORF">GWI72_07610</name>
</gene>
<evidence type="ECO:0000313" key="1">
    <source>
        <dbReference type="EMBL" id="NBN78129.1"/>
    </source>
</evidence>
<proteinExistence type="predicted"/>
<sequence length="105" mass="12058">MLLISCPYCGVERPETEFRYGGEAHIARPADPSQLNDEEWAQFLYMRTNTRGLYAERWRHAHGCGRFFNAVRDTVSDKFVCTYKAGEPKPDLDALARASQEKDAR</sequence>
<dbReference type="AlphaFoldDB" id="A0A7X5F446"/>
<evidence type="ECO:0000313" key="2">
    <source>
        <dbReference type="Proteomes" id="UP000586722"/>
    </source>
</evidence>
<dbReference type="GO" id="GO:0046653">
    <property type="term" value="P:tetrahydrofolate metabolic process"/>
    <property type="evidence" value="ECO:0007669"/>
    <property type="project" value="InterPro"/>
</dbReference>
<comment type="caution">
    <text evidence="1">The sequence shown here is derived from an EMBL/GenBank/DDBJ whole genome shotgun (WGS) entry which is preliminary data.</text>
</comment>
<dbReference type="InterPro" id="IPR038561">
    <property type="entry name" value="SoxD_sf"/>
</dbReference>
<dbReference type="InterPro" id="IPR006279">
    <property type="entry name" value="SoxD"/>
</dbReference>
<name>A0A7X5F446_9HYPH</name>
<dbReference type="RefSeq" id="WP_106752287.1">
    <property type="nucleotide sequence ID" value="NZ_JAABLP010000001.1"/>
</dbReference>